<organism evidence="3 4">
    <name type="scientific">Coccomyxa subellipsoidea</name>
    <dbReference type="NCBI Taxonomy" id="248742"/>
    <lineage>
        <taxon>Eukaryota</taxon>
        <taxon>Viridiplantae</taxon>
        <taxon>Chlorophyta</taxon>
        <taxon>core chlorophytes</taxon>
        <taxon>Trebouxiophyceae</taxon>
        <taxon>Trebouxiophyceae incertae sedis</taxon>
        <taxon>Coccomyxaceae</taxon>
        <taxon>Coccomyxa</taxon>
    </lineage>
</organism>
<sequence length="534" mass="59559">MHNSLLQTLGEASKHLHEVEQQRQNLSVAFDERFRLCEVQSDLIKKLHGHNEEKELHLNSVLEELEATKDAGLRNLALKEEKLQQLQTEVHLALQVKAQEIQQLEAVIATLRQTESAQKKKIEELDAEIKHAFNDLQRNDEMCKEMSSRAKLLGTELQDTRKDLELAAEEIEKKSRESQAAMSAHQQQLADVESQMKDKELQIQSLTQEMEQLKATKAAEKESLVAELADAVTAVQVMSEQQRAAGQAAEEDLQDELAKREAVVIQIQEELRQKDMLLQQISMAAAPDAPVIPSPAKRNVATPMRSSRVPRPTPPRFADGPPKGRSPVADLSDQESSQDNDADDEGLRRRTRRQLHDGLHPSVIPKLSPAKNSQKRPSPNGPQSVQTRNVLEDGRPSRKRTRGRAPLPPTEYELDFLNGDDLSEPEAITSDAGDDEEYLQRGHSYQTRGRQQKRVAPLSKKRVQQNKAQARAALAASVGKKGRFSTMSAHSLGSDDERGTASYEASTLGKRGYYNSAALDIFGNAALDPYSFHA</sequence>
<dbReference type="PANTHER" id="PTHR43941:SF1">
    <property type="entry name" value="STRUCTURAL MAINTENANCE OF CHROMOSOMES PROTEIN 2"/>
    <property type="match status" value="1"/>
</dbReference>
<feature type="coiled-coil region" evidence="1">
    <location>
        <begin position="51"/>
        <end position="128"/>
    </location>
</feature>
<dbReference type="PANTHER" id="PTHR43941">
    <property type="entry name" value="STRUCTURAL MAINTENANCE OF CHROMOSOMES PROTEIN 2"/>
    <property type="match status" value="1"/>
</dbReference>
<protein>
    <submittedName>
        <fullName evidence="3">Uncharacterized protein</fullName>
    </submittedName>
</protein>
<proteinExistence type="predicted"/>
<name>A0ABR2YPH3_9CHLO</name>
<feature type="coiled-coil region" evidence="1">
    <location>
        <begin position="154"/>
        <end position="223"/>
    </location>
</feature>
<gene>
    <name evidence="3" type="ORF">WJX75_008680</name>
</gene>
<keyword evidence="4" id="KW-1185">Reference proteome</keyword>
<evidence type="ECO:0000313" key="4">
    <source>
        <dbReference type="Proteomes" id="UP001491310"/>
    </source>
</evidence>
<evidence type="ECO:0000313" key="3">
    <source>
        <dbReference type="EMBL" id="KAK9908496.1"/>
    </source>
</evidence>
<feature type="compositionally biased region" description="Polar residues" evidence="2">
    <location>
        <begin position="370"/>
        <end position="389"/>
    </location>
</feature>
<reference evidence="3 4" key="1">
    <citation type="journal article" date="2024" name="Nat. Commun.">
        <title>Phylogenomics reveals the evolutionary origins of lichenization in chlorophyte algae.</title>
        <authorList>
            <person name="Puginier C."/>
            <person name="Libourel C."/>
            <person name="Otte J."/>
            <person name="Skaloud P."/>
            <person name="Haon M."/>
            <person name="Grisel S."/>
            <person name="Petersen M."/>
            <person name="Berrin J.G."/>
            <person name="Delaux P.M."/>
            <person name="Dal Grande F."/>
            <person name="Keller J."/>
        </authorList>
    </citation>
    <scope>NUCLEOTIDE SEQUENCE [LARGE SCALE GENOMIC DNA]</scope>
    <source>
        <strain evidence="3 4">SAG 216-7</strain>
    </source>
</reference>
<dbReference type="Proteomes" id="UP001491310">
    <property type="component" value="Unassembled WGS sequence"/>
</dbReference>
<dbReference type="EMBL" id="JALJOT010000008">
    <property type="protein sequence ID" value="KAK9908496.1"/>
    <property type="molecule type" value="Genomic_DNA"/>
</dbReference>
<evidence type="ECO:0000256" key="1">
    <source>
        <dbReference type="SAM" id="Coils"/>
    </source>
</evidence>
<feature type="compositionally biased region" description="Acidic residues" evidence="2">
    <location>
        <begin position="332"/>
        <end position="344"/>
    </location>
</feature>
<keyword evidence="1" id="KW-0175">Coiled coil</keyword>
<comment type="caution">
    <text evidence="3">The sequence shown here is derived from an EMBL/GenBank/DDBJ whole genome shotgun (WGS) entry which is preliminary data.</text>
</comment>
<feature type="region of interest" description="Disordered" evidence="2">
    <location>
        <begin position="289"/>
        <end position="461"/>
    </location>
</feature>
<accession>A0ABR2YPH3</accession>
<evidence type="ECO:0000256" key="2">
    <source>
        <dbReference type="SAM" id="MobiDB-lite"/>
    </source>
</evidence>